<dbReference type="AlphaFoldDB" id="A0A0N8QX57"/>
<evidence type="ECO:0000256" key="5">
    <source>
        <dbReference type="ARBA" id="ARBA00047622"/>
    </source>
</evidence>
<dbReference type="PANTHER" id="PTHR44307">
    <property type="entry name" value="PHOSPHOETHANOLAMINE METHYLTRANSFERASE"/>
    <property type="match status" value="1"/>
</dbReference>
<dbReference type="GO" id="GO:0032259">
    <property type="term" value="P:methylation"/>
    <property type="evidence" value="ECO:0007669"/>
    <property type="project" value="UniProtKB-KW"/>
</dbReference>
<dbReference type="Pfam" id="PF13649">
    <property type="entry name" value="Methyltransf_25"/>
    <property type="match status" value="1"/>
</dbReference>
<keyword evidence="3 7" id="KW-0808">Transferase</keyword>
<dbReference type="RefSeq" id="WP_054084542.1">
    <property type="nucleotide sequence ID" value="NZ_LJPZ01000360.1"/>
</dbReference>
<dbReference type="SUPFAM" id="SSF53335">
    <property type="entry name" value="S-adenosyl-L-methionine-dependent methyltransferases"/>
    <property type="match status" value="1"/>
</dbReference>
<reference evidence="7 8" key="1">
    <citation type="submission" date="2018-08" db="EMBL/GenBank/DDBJ databases">
        <title>Recombination of ecologically and evolutionarily significant loci maintains genetic cohesion in the Pseudomonas syringae species complex.</title>
        <authorList>
            <person name="Dillon M."/>
            <person name="Thakur S."/>
            <person name="Almeida R.N.D."/>
            <person name="Weir B.S."/>
            <person name="Guttman D.S."/>
        </authorList>
    </citation>
    <scope>NUCLEOTIDE SEQUENCE [LARGE SCALE GENOMIC DNA]</scope>
    <source>
        <strain evidence="7 8">ICMP 12341</strain>
    </source>
</reference>
<evidence type="ECO:0000256" key="3">
    <source>
        <dbReference type="ARBA" id="ARBA00022679"/>
    </source>
</evidence>
<protein>
    <submittedName>
        <fullName evidence="7">Methyltransferase protein</fullName>
    </submittedName>
</protein>
<evidence type="ECO:0000256" key="2">
    <source>
        <dbReference type="ARBA" id="ARBA00022603"/>
    </source>
</evidence>
<evidence type="ECO:0000313" key="7">
    <source>
        <dbReference type="EMBL" id="RMN15235.1"/>
    </source>
</evidence>
<dbReference type="CDD" id="cd02440">
    <property type="entry name" value="AdoMet_MTases"/>
    <property type="match status" value="1"/>
</dbReference>
<dbReference type="Gene3D" id="3.40.50.150">
    <property type="entry name" value="Vaccinia Virus protein VP39"/>
    <property type="match status" value="1"/>
</dbReference>
<evidence type="ECO:0000313" key="8">
    <source>
        <dbReference type="Proteomes" id="UP000271468"/>
    </source>
</evidence>
<comment type="caution">
    <text evidence="7">The sequence shown here is derived from an EMBL/GenBank/DDBJ whole genome shotgun (WGS) entry which is preliminary data.</text>
</comment>
<organism evidence="7 8">
    <name type="scientific">Pseudomonas syringae pv. coriandricola</name>
    <dbReference type="NCBI Taxonomy" id="264453"/>
    <lineage>
        <taxon>Bacteria</taxon>
        <taxon>Pseudomonadati</taxon>
        <taxon>Pseudomonadota</taxon>
        <taxon>Gammaproteobacteria</taxon>
        <taxon>Pseudomonadales</taxon>
        <taxon>Pseudomonadaceae</taxon>
        <taxon>Pseudomonas</taxon>
    </lineage>
</organism>
<comment type="catalytic activity">
    <reaction evidence="5">
        <text>phosphoethanolamine + S-adenosyl-L-methionine = N-methylethanolamine phosphate + S-adenosyl-L-homocysteine + H(+)</text>
        <dbReference type="Rhea" id="RHEA:20365"/>
        <dbReference type="ChEBI" id="CHEBI:15378"/>
        <dbReference type="ChEBI" id="CHEBI:57781"/>
        <dbReference type="ChEBI" id="CHEBI:57856"/>
        <dbReference type="ChEBI" id="CHEBI:58190"/>
        <dbReference type="ChEBI" id="CHEBI:59789"/>
        <dbReference type="EC" id="2.1.1.103"/>
    </reaction>
    <physiologicalReaction direction="left-to-right" evidence="5">
        <dbReference type="Rhea" id="RHEA:20366"/>
    </physiologicalReaction>
</comment>
<comment type="pathway">
    <text evidence="4">Phospholipid metabolism.</text>
</comment>
<dbReference type="EMBL" id="RBOV01000016">
    <property type="protein sequence ID" value="RMN15235.1"/>
    <property type="molecule type" value="Genomic_DNA"/>
</dbReference>
<evidence type="ECO:0000256" key="1">
    <source>
        <dbReference type="ARBA" id="ARBA00005189"/>
    </source>
</evidence>
<dbReference type="InterPro" id="IPR041698">
    <property type="entry name" value="Methyltransf_25"/>
</dbReference>
<evidence type="ECO:0000259" key="6">
    <source>
        <dbReference type="Pfam" id="PF13649"/>
    </source>
</evidence>
<accession>A0A0N8QX57</accession>
<sequence>MVVSTKVHPENFEGTKQIYDEVMADNVSLHDFVYPHVFGADQYIGQFSDNSREELELMATCMDLPKDSKVLDVGCGRGNIVYHMSKVFQWRLTGIDLSEVPIQSATEKYKDRNPGMEFINCSIYDLISTNDFDGIYGTGAFCHFDAQRLFAHCHGLLKVGGKLAFMERVRMGDIADEDWHKLTTQWCCPSVYNAEEYAHILRQQGFSIRHQLDLTDTFKLWQDRSVTVRQELKKEIISRSSSQYYEQSLAFAQYENDVTRSGALGYVCFVAEKD</sequence>
<feature type="domain" description="Methyltransferase" evidence="6">
    <location>
        <begin position="70"/>
        <end position="161"/>
    </location>
</feature>
<gene>
    <name evidence="7" type="ORF">ALQ65_01546</name>
</gene>
<dbReference type="Proteomes" id="UP000271468">
    <property type="component" value="Unassembled WGS sequence"/>
</dbReference>
<keyword evidence="2 7" id="KW-0489">Methyltransferase</keyword>
<name>A0A0N8QX57_9PSED</name>
<dbReference type="InterPro" id="IPR029063">
    <property type="entry name" value="SAM-dependent_MTases_sf"/>
</dbReference>
<evidence type="ECO:0000256" key="4">
    <source>
        <dbReference type="ARBA" id="ARBA00025707"/>
    </source>
</evidence>
<dbReference type="GO" id="GO:0000234">
    <property type="term" value="F:phosphoethanolamine N-methyltransferase activity"/>
    <property type="evidence" value="ECO:0007669"/>
    <property type="project" value="UniProtKB-EC"/>
</dbReference>
<proteinExistence type="predicted"/>
<comment type="pathway">
    <text evidence="1">Lipid metabolism.</text>
</comment>
<dbReference type="PANTHER" id="PTHR44307:SF2">
    <property type="entry name" value="PHOSPHOETHANOLAMINE METHYLTRANSFERASE ISOFORM X1"/>
    <property type="match status" value="1"/>
</dbReference>